<gene>
    <name evidence="1" type="ORF">OXU80_17855</name>
</gene>
<name>A0ACD4NIX6_9HYPH</name>
<evidence type="ECO:0000313" key="1">
    <source>
        <dbReference type="EMBL" id="WAJ26719.1"/>
    </source>
</evidence>
<dbReference type="Proteomes" id="UP001163223">
    <property type="component" value="Chromosome"/>
</dbReference>
<sequence length="62" mass="6876">MSVVVSLAARKGSRQPDVARRRLPDGRSAQIVILPCIRREALRDDMRAGRSGPCEREGERCA</sequence>
<reference evidence="1" key="1">
    <citation type="submission" date="2022-11" db="EMBL/GenBank/DDBJ databases">
        <title>beta-Carotene-producing bacterium, Jeongeuplla avenae sp. nov., alleviates the salt stress of Arabidopsis seedlings.</title>
        <authorList>
            <person name="Jiang L."/>
            <person name="Lee J."/>
        </authorList>
    </citation>
    <scope>NUCLEOTIDE SEQUENCE</scope>
    <source>
        <strain evidence="1">DY_R2A_6</strain>
    </source>
</reference>
<accession>A0ACD4NIX6</accession>
<proteinExistence type="predicted"/>
<dbReference type="EMBL" id="CP113520">
    <property type="protein sequence ID" value="WAJ26719.1"/>
    <property type="molecule type" value="Genomic_DNA"/>
</dbReference>
<protein>
    <submittedName>
        <fullName evidence="1">Uncharacterized protein</fullName>
    </submittedName>
</protein>
<evidence type="ECO:0000313" key="2">
    <source>
        <dbReference type="Proteomes" id="UP001163223"/>
    </source>
</evidence>
<organism evidence="1 2">
    <name type="scientific">Antarcticirhabdus aurantiaca</name>
    <dbReference type="NCBI Taxonomy" id="2606717"/>
    <lineage>
        <taxon>Bacteria</taxon>
        <taxon>Pseudomonadati</taxon>
        <taxon>Pseudomonadota</taxon>
        <taxon>Alphaproteobacteria</taxon>
        <taxon>Hyphomicrobiales</taxon>
        <taxon>Aurantimonadaceae</taxon>
        <taxon>Antarcticirhabdus</taxon>
    </lineage>
</organism>
<keyword evidence="2" id="KW-1185">Reference proteome</keyword>